<evidence type="ECO:0000313" key="1">
    <source>
        <dbReference type="EMBL" id="PQP91775.1"/>
    </source>
</evidence>
<evidence type="ECO:0000313" key="2">
    <source>
        <dbReference type="Proteomes" id="UP000250321"/>
    </source>
</evidence>
<accession>A0A314XIP7</accession>
<organism evidence="1 2">
    <name type="scientific">Prunus yedoensis var. nudiflora</name>
    <dbReference type="NCBI Taxonomy" id="2094558"/>
    <lineage>
        <taxon>Eukaryota</taxon>
        <taxon>Viridiplantae</taxon>
        <taxon>Streptophyta</taxon>
        <taxon>Embryophyta</taxon>
        <taxon>Tracheophyta</taxon>
        <taxon>Spermatophyta</taxon>
        <taxon>Magnoliopsida</taxon>
        <taxon>eudicotyledons</taxon>
        <taxon>Gunneridae</taxon>
        <taxon>Pentapetalae</taxon>
        <taxon>rosids</taxon>
        <taxon>fabids</taxon>
        <taxon>Rosales</taxon>
        <taxon>Rosaceae</taxon>
        <taxon>Amygdaloideae</taxon>
        <taxon>Amygdaleae</taxon>
        <taxon>Prunus</taxon>
    </lineage>
</organism>
<proteinExistence type="predicted"/>
<comment type="caution">
    <text evidence="1">The sequence shown here is derived from an EMBL/GenBank/DDBJ whole genome shotgun (WGS) entry which is preliminary data.</text>
</comment>
<dbReference type="EMBL" id="PJQY01002667">
    <property type="protein sequence ID" value="PQP91775.1"/>
    <property type="molecule type" value="Genomic_DNA"/>
</dbReference>
<gene>
    <name evidence="1" type="ORF">Pyn_23431</name>
</gene>
<dbReference type="AlphaFoldDB" id="A0A314XIP7"/>
<protein>
    <submittedName>
        <fullName evidence="1">Uncharacterized protein</fullName>
    </submittedName>
</protein>
<sequence length="85" mass="9487">MFSSDARIRFVYLSYDEAPPNQPCLQSQGLGVWGSSNMCRIDDYEIEEREGGIDEVDARAVASDLNMTLMVVWLGLPEEGARNSL</sequence>
<name>A0A314XIP7_PRUYE</name>
<reference evidence="1 2" key="1">
    <citation type="submission" date="2018-02" db="EMBL/GenBank/DDBJ databases">
        <title>Draft genome of wild Prunus yedoensis var. nudiflora.</title>
        <authorList>
            <person name="Baek S."/>
            <person name="Kim J.-H."/>
            <person name="Choi K."/>
            <person name="Kim G.-B."/>
            <person name="Cho A."/>
            <person name="Jang H."/>
            <person name="Shin C.-H."/>
            <person name="Yu H.-J."/>
            <person name="Mun J.-H."/>
        </authorList>
    </citation>
    <scope>NUCLEOTIDE SEQUENCE [LARGE SCALE GENOMIC DNA]</scope>
    <source>
        <strain evidence="2">cv. Jeju island</strain>
        <tissue evidence="1">Leaf</tissue>
    </source>
</reference>
<keyword evidence="2" id="KW-1185">Reference proteome</keyword>
<dbReference type="Proteomes" id="UP000250321">
    <property type="component" value="Unassembled WGS sequence"/>
</dbReference>